<dbReference type="Pfam" id="PF10414">
    <property type="entry name" value="CysG_dimeriser"/>
    <property type="match status" value="1"/>
</dbReference>
<name>A0A521BKQ0_9BACT</name>
<feature type="domain" description="Sirohaem synthase dimerisation" evidence="7">
    <location>
        <begin position="174"/>
        <end position="228"/>
    </location>
</feature>
<comment type="pathway">
    <text evidence="1">Porphyrin-containing compound metabolism; siroheme biosynthesis; sirohydrochlorin from precorrin-2: step 1/1.</text>
</comment>
<dbReference type="InterPro" id="IPR028281">
    <property type="entry name" value="Sirohaem_synthase_central"/>
</dbReference>
<dbReference type="AlphaFoldDB" id="A0A521BKQ0"/>
<evidence type="ECO:0000256" key="4">
    <source>
        <dbReference type="ARBA" id="ARBA00023027"/>
    </source>
</evidence>
<dbReference type="Gene3D" id="1.10.8.610">
    <property type="entry name" value="SirC, precorrin-2 dehydrogenase, C-terminal helical domain-like"/>
    <property type="match status" value="1"/>
</dbReference>
<dbReference type="GO" id="GO:0043115">
    <property type="term" value="F:precorrin-2 dehydrogenase activity"/>
    <property type="evidence" value="ECO:0007669"/>
    <property type="project" value="UniProtKB-EC"/>
</dbReference>
<evidence type="ECO:0000256" key="5">
    <source>
        <dbReference type="ARBA" id="ARBA00023244"/>
    </source>
</evidence>
<proteinExistence type="predicted"/>
<comment type="catalytic activity">
    <reaction evidence="6">
        <text>precorrin-2 + NAD(+) = sirohydrochlorin + NADH + 2 H(+)</text>
        <dbReference type="Rhea" id="RHEA:15613"/>
        <dbReference type="ChEBI" id="CHEBI:15378"/>
        <dbReference type="ChEBI" id="CHEBI:57540"/>
        <dbReference type="ChEBI" id="CHEBI:57945"/>
        <dbReference type="ChEBI" id="CHEBI:58351"/>
        <dbReference type="ChEBI" id="CHEBI:58827"/>
        <dbReference type="EC" id="1.3.1.76"/>
    </reaction>
</comment>
<protein>
    <recommendedName>
        <fullName evidence="2">precorrin-2 dehydrogenase</fullName>
        <ecNumber evidence="2">1.3.1.76</ecNumber>
    </recommendedName>
</protein>
<gene>
    <name evidence="9" type="ORF">SAMN06265219_102364</name>
</gene>
<keyword evidence="3" id="KW-0560">Oxidoreductase</keyword>
<organism evidence="9 10">
    <name type="scientific">Gracilimonas mengyeensis</name>
    <dbReference type="NCBI Taxonomy" id="1302730"/>
    <lineage>
        <taxon>Bacteria</taxon>
        <taxon>Pseudomonadati</taxon>
        <taxon>Balneolota</taxon>
        <taxon>Balneolia</taxon>
        <taxon>Balneolales</taxon>
        <taxon>Balneolaceae</taxon>
        <taxon>Gracilimonas</taxon>
    </lineage>
</organism>
<dbReference type="Proteomes" id="UP000317557">
    <property type="component" value="Unassembled WGS sequence"/>
</dbReference>
<dbReference type="SUPFAM" id="SSF75615">
    <property type="entry name" value="Siroheme synthase middle domains-like"/>
    <property type="match status" value="1"/>
</dbReference>
<dbReference type="InterPro" id="IPR036291">
    <property type="entry name" value="NAD(P)-bd_dom_sf"/>
</dbReference>
<feature type="domain" description="Siroheme synthase central" evidence="8">
    <location>
        <begin position="142"/>
        <end position="168"/>
    </location>
</feature>
<dbReference type="PANTHER" id="PTHR35330">
    <property type="entry name" value="SIROHEME BIOSYNTHESIS PROTEIN MET8"/>
    <property type="match status" value="1"/>
</dbReference>
<keyword evidence="4" id="KW-0520">NAD</keyword>
<dbReference type="Gene3D" id="3.40.50.720">
    <property type="entry name" value="NAD(P)-binding Rossmann-like Domain"/>
    <property type="match status" value="1"/>
</dbReference>
<dbReference type="GO" id="GO:0004325">
    <property type="term" value="F:ferrochelatase activity"/>
    <property type="evidence" value="ECO:0007669"/>
    <property type="project" value="InterPro"/>
</dbReference>
<dbReference type="GO" id="GO:0019354">
    <property type="term" value="P:siroheme biosynthetic process"/>
    <property type="evidence" value="ECO:0007669"/>
    <property type="project" value="UniProtKB-UniPathway"/>
</dbReference>
<dbReference type="InterPro" id="IPR019478">
    <property type="entry name" value="Sirohaem_synthase_dimer_dom"/>
</dbReference>
<dbReference type="InterPro" id="IPR042518">
    <property type="entry name" value="SirC_C"/>
</dbReference>
<accession>A0A521BKQ0</accession>
<evidence type="ECO:0000259" key="8">
    <source>
        <dbReference type="Pfam" id="PF14824"/>
    </source>
</evidence>
<dbReference type="Pfam" id="PF14824">
    <property type="entry name" value="Sirohm_synth_M"/>
    <property type="match status" value="1"/>
</dbReference>
<dbReference type="SUPFAM" id="SSF51735">
    <property type="entry name" value="NAD(P)-binding Rossmann-fold domains"/>
    <property type="match status" value="1"/>
</dbReference>
<dbReference type="UniPathway" id="UPA00262">
    <property type="reaction ID" value="UER00222"/>
</dbReference>
<evidence type="ECO:0000256" key="3">
    <source>
        <dbReference type="ARBA" id="ARBA00023002"/>
    </source>
</evidence>
<dbReference type="Pfam" id="PF13241">
    <property type="entry name" value="NAD_binding_7"/>
    <property type="match status" value="1"/>
</dbReference>
<sequence length="243" mass="28385">MFEDELFKVLRLNRIVHNMSNYMEMFPIYLRRLDEQTTVLIGGDEEAEGKVHQLLDRNAKLTVISPYLTEKMHHWAKEDRFHWIPRQYQPGDLEGAFMAIVAEYKGDVNEQVYHEAMERKILVNVMDDLPHANFAFGSIVRRGPLTISISTSGAAPALSVRLRQRFEKEFGPEYGYFLEFMQKLRAPMSKHHYEFATRKKLWYELIDSEVLTLFQQGKEEEAHAKTAEILGKEVVMDALSHHP</sequence>
<keyword evidence="5" id="KW-0627">Porphyrin biosynthesis</keyword>
<dbReference type="EC" id="1.3.1.76" evidence="2"/>
<dbReference type="InterPro" id="IPR006367">
    <property type="entry name" value="Sirohaem_synthase_N"/>
</dbReference>
<dbReference type="NCBIfam" id="TIGR01470">
    <property type="entry name" value="cysG_Nterm"/>
    <property type="match status" value="1"/>
</dbReference>
<dbReference type="EMBL" id="FXTP01000002">
    <property type="protein sequence ID" value="SMO47724.1"/>
    <property type="molecule type" value="Genomic_DNA"/>
</dbReference>
<dbReference type="PANTHER" id="PTHR35330:SF1">
    <property type="entry name" value="SIROHEME BIOSYNTHESIS PROTEIN MET8"/>
    <property type="match status" value="1"/>
</dbReference>
<evidence type="ECO:0000256" key="6">
    <source>
        <dbReference type="ARBA" id="ARBA00047561"/>
    </source>
</evidence>
<evidence type="ECO:0000256" key="2">
    <source>
        <dbReference type="ARBA" id="ARBA00012400"/>
    </source>
</evidence>
<keyword evidence="10" id="KW-1185">Reference proteome</keyword>
<evidence type="ECO:0000259" key="7">
    <source>
        <dbReference type="Pfam" id="PF10414"/>
    </source>
</evidence>
<evidence type="ECO:0000256" key="1">
    <source>
        <dbReference type="ARBA" id="ARBA00005010"/>
    </source>
</evidence>
<evidence type="ECO:0000313" key="10">
    <source>
        <dbReference type="Proteomes" id="UP000317557"/>
    </source>
</evidence>
<evidence type="ECO:0000313" key="9">
    <source>
        <dbReference type="EMBL" id="SMO47724.1"/>
    </source>
</evidence>
<reference evidence="9 10" key="1">
    <citation type="submission" date="2017-05" db="EMBL/GenBank/DDBJ databases">
        <authorList>
            <person name="Varghese N."/>
            <person name="Submissions S."/>
        </authorList>
    </citation>
    <scope>NUCLEOTIDE SEQUENCE [LARGE SCALE GENOMIC DNA]</scope>
    <source>
        <strain evidence="9 10">DSM 21985</strain>
    </source>
</reference>
<dbReference type="InterPro" id="IPR028161">
    <property type="entry name" value="Met8-like"/>
</dbReference>